<gene>
    <name evidence="9" type="ORF">FVE85_6643</name>
</gene>
<evidence type="ECO:0000256" key="5">
    <source>
        <dbReference type="SAM" id="MobiDB-lite"/>
    </source>
</evidence>
<evidence type="ECO:0000256" key="4">
    <source>
        <dbReference type="ARBA" id="ARBA00022840"/>
    </source>
</evidence>
<comment type="caution">
    <text evidence="9">The sequence shown here is derived from an EMBL/GenBank/DDBJ whole genome shotgun (WGS) entry which is preliminary data.</text>
</comment>
<dbReference type="Gene3D" id="3.40.50.300">
    <property type="entry name" value="P-loop containing nucleotide triphosphate hydrolases"/>
    <property type="match status" value="2"/>
</dbReference>
<dbReference type="InterPro" id="IPR002464">
    <property type="entry name" value="DNA/RNA_helicase_DEAH_CS"/>
</dbReference>
<dbReference type="PROSITE" id="PS51194">
    <property type="entry name" value="HELICASE_CTER"/>
    <property type="match status" value="1"/>
</dbReference>
<evidence type="ECO:0000259" key="7">
    <source>
        <dbReference type="PROSITE" id="PS51192"/>
    </source>
</evidence>
<dbReference type="Pfam" id="PF00270">
    <property type="entry name" value="DEAD"/>
    <property type="match status" value="1"/>
</dbReference>
<evidence type="ECO:0000256" key="6">
    <source>
        <dbReference type="SAM" id="SignalP"/>
    </source>
</evidence>
<dbReference type="CDD" id="cd17917">
    <property type="entry name" value="DEXHc_RHA-like"/>
    <property type="match status" value="1"/>
</dbReference>
<dbReference type="InterPro" id="IPR011545">
    <property type="entry name" value="DEAD/DEAH_box_helicase_dom"/>
</dbReference>
<dbReference type="GO" id="GO:0016787">
    <property type="term" value="F:hydrolase activity"/>
    <property type="evidence" value="ECO:0007669"/>
    <property type="project" value="UniProtKB-KW"/>
</dbReference>
<feature type="compositionally biased region" description="Basic and acidic residues" evidence="5">
    <location>
        <begin position="379"/>
        <end position="394"/>
    </location>
</feature>
<feature type="domain" description="Helicase ATP-binding" evidence="7">
    <location>
        <begin position="583"/>
        <end position="751"/>
    </location>
</feature>
<proteinExistence type="predicted"/>
<dbReference type="SMART" id="SM00847">
    <property type="entry name" value="HA2"/>
    <property type="match status" value="1"/>
</dbReference>
<dbReference type="SUPFAM" id="SSF54768">
    <property type="entry name" value="dsRNA-binding domain-like"/>
    <property type="match status" value="1"/>
</dbReference>
<evidence type="ECO:0000256" key="1">
    <source>
        <dbReference type="ARBA" id="ARBA00022741"/>
    </source>
</evidence>
<dbReference type="EMBL" id="VRMN01000001">
    <property type="protein sequence ID" value="KAA8499058.1"/>
    <property type="molecule type" value="Genomic_DNA"/>
</dbReference>
<dbReference type="Pfam" id="PF07717">
    <property type="entry name" value="OB_NTP_bind"/>
    <property type="match status" value="1"/>
</dbReference>
<reference evidence="10" key="1">
    <citation type="journal article" date="2019" name="Nat. Commun.">
        <title>Expansion of phycobilisome linker gene families in mesophilic red algae.</title>
        <authorList>
            <person name="Lee J."/>
            <person name="Kim D."/>
            <person name="Bhattacharya D."/>
            <person name="Yoon H.S."/>
        </authorList>
    </citation>
    <scope>NUCLEOTIDE SEQUENCE [LARGE SCALE GENOMIC DNA]</scope>
    <source>
        <strain evidence="10">CCMP 1328</strain>
    </source>
</reference>
<dbReference type="CDD" id="cd18791">
    <property type="entry name" value="SF2_C_RHA"/>
    <property type="match status" value="1"/>
</dbReference>
<dbReference type="GO" id="GO:0003723">
    <property type="term" value="F:RNA binding"/>
    <property type="evidence" value="ECO:0007669"/>
    <property type="project" value="TreeGrafter"/>
</dbReference>
<dbReference type="SMART" id="SM00490">
    <property type="entry name" value="HELICc"/>
    <property type="match status" value="1"/>
</dbReference>
<protein>
    <submittedName>
        <fullName evidence="9">ATP-dependent RNA helicase DHX36</fullName>
    </submittedName>
</protein>
<organism evidence="9 10">
    <name type="scientific">Porphyridium purpureum</name>
    <name type="common">Red alga</name>
    <name type="synonym">Porphyridium cruentum</name>
    <dbReference type="NCBI Taxonomy" id="35688"/>
    <lineage>
        <taxon>Eukaryota</taxon>
        <taxon>Rhodophyta</taxon>
        <taxon>Bangiophyceae</taxon>
        <taxon>Porphyridiales</taxon>
        <taxon>Porphyridiaceae</taxon>
        <taxon>Porphyridium</taxon>
    </lineage>
</organism>
<dbReference type="Proteomes" id="UP000324585">
    <property type="component" value="Unassembled WGS sequence"/>
</dbReference>
<keyword evidence="4" id="KW-0067">ATP-binding</keyword>
<keyword evidence="6" id="KW-0732">Signal</keyword>
<dbReference type="InterPro" id="IPR007502">
    <property type="entry name" value="Helicase-assoc_dom"/>
</dbReference>
<dbReference type="GO" id="GO:0004386">
    <property type="term" value="F:helicase activity"/>
    <property type="evidence" value="ECO:0007669"/>
    <property type="project" value="UniProtKB-KW"/>
</dbReference>
<dbReference type="InterPro" id="IPR027417">
    <property type="entry name" value="P-loop_NTPase"/>
</dbReference>
<evidence type="ECO:0000259" key="8">
    <source>
        <dbReference type="PROSITE" id="PS51194"/>
    </source>
</evidence>
<evidence type="ECO:0000256" key="2">
    <source>
        <dbReference type="ARBA" id="ARBA00022801"/>
    </source>
</evidence>
<feature type="signal peptide" evidence="6">
    <location>
        <begin position="1"/>
        <end position="22"/>
    </location>
</feature>
<dbReference type="Gene3D" id="1.20.120.1080">
    <property type="match status" value="1"/>
</dbReference>
<keyword evidence="10" id="KW-1185">Reference proteome</keyword>
<dbReference type="InterPro" id="IPR014001">
    <property type="entry name" value="Helicase_ATP-bd"/>
</dbReference>
<dbReference type="Pfam" id="PF00271">
    <property type="entry name" value="Helicase_C"/>
    <property type="match status" value="1"/>
</dbReference>
<dbReference type="InterPro" id="IPR011709">
    <property type="entry name" value="DEAD-box_helicase_OB_fold"/>
</dbReference>
<dbReference type="PROSITE" id="PS00690">
    <property type="entry name" value="DEAH_ATP_HELICASE"/>
    <property type="match status" value="1"/>
</dbReference>
<name>A0A5J4Z767_PORPP</name>
<feature type="region of interest" description="Disordered" evidence="5">
    <location>
        <begin position="356"/>
        <end position="428"/>
    </location>
</feature>
<dbReference type="GO" id="GO:0005524">
    <property type="term" value="F:ATP binding"/>
    <property type="evidence" value="ECO:0007669"/>
    <property type="project" value="UniProtKB-KW"/>
</dbReference>
<keyword evidence="2" id="KW-0378">Hydrolase</keyword>
<dbReference type="PANTHER" id="PTHR18934:SF119">
    <property type="entry name" value="ATP-DEPENDENT RNA HELICASE A"/>
    <property type="match status" value="1"/>
</dbReference>
<evidence type="ECO:0000313" key="10">
    <source>
        <dbReference type="Proteomes" id="UP000324585"/>
    </source>
</evidence>
<dbReference type="PROSITE" id="PS51192">
    <property type="entry name" value="HELICASE_ATP_BIND_1"/>
    <property type="match status" value="1"/>
</dbReference>
<dbReference type="PANTHER" id="PTHR18934">
    <property type="entry name" value="ATP-DEPENDENT RNA HELICASE"/>
    <property type="match status" value="1"/>
</dbReference>
<keyword evidence="1" id="KW-0547">Nucleotide-binding</keyword>
<sequence length="1374" mass="151483">MGSASCWMWRGLAWAASNQVLGWSSVRRSGLLPRSRRDLSSLCATSRQRLSAPAASWSMRRSAYAKSISNKPLKDPQAKLKITEFLRAMSLPPPTYEALVAGNKKHPWHTVYLYVALPQKFQRVVGHRQLRTMGRSRSKKEATQMANMEAVTTLEEYVGEDLLEFSKKAMEKLKEENKTHKMDVVLGGPREYGQVLAVDIPRLIAATSEPVVEFAVRVSHLLSVDPPVEKFHENMRKDGAQPACTVMYKVFSGKGGEVEKVSGAAYGIPNEHDKDYVQGHAYIKATKVLKTKIGQARFIQLSRLLKKYSNLGRATLYPRLTGDQEKQLSAVLEKLDSDPDYVGLLKQNKIVGRLSGARGNKNSARNFPNKPNLIAENSNAEKSDVGEKGDERVWGADPSAEEMMDHGEAHTASSNVGSVENEPEDTSNGRLAGAELERAMQVSARLQQELLNMRSPGARTIRRMEPLPVDTMRTDILQALQIAPRLDPDSATDISPSEGHNLDGEKAVNSGIAASSMEKGEGFLGQGESVATAEVGQVTESASSSALLPGRENMQAVGPANANGTALSTSASLASSPAEAYVARTRRAARVLVFQGGTGSGKTTRIPQFILDDYIEKGIGHECKIIISEPRRIAAVSAANRVASERGEQVGESVGYHIRLERKKPRHFASMEFVTTGVLLRRLQANPNCHGISHIIVDEVHERDANSDMLLIALREALKTNPYLSIVLMSATLEAAKFVEYFRDFDSLSIEVPSATRFQIKNVYLEDLEGLLPEQRSPLIRRLLNMERDMRISTEERDLEVNNKSWKVDEKNFERRQDATYDELMCSLCANLVQTLIAKQSVPTAGPARGGTMLCFLPGWDEIQHVRRLLSGMTFDANVKVLMMHSSLPAARQREVFIPVPANTVKVVLSTNIAETSITIEDVTVVIDTARAREMTYHPSARLSSLDCVHVSKESLTQRRGRAGRVRPGTCYRLISRDFYMQLDNSSVPEIQRCSLETLGLLAKGIFENQNLRTVLASALDPPSRPRVDDAINELVSMGAMRIVADPNWRRPGVPGDPSAEDLEGESQVLTPLGKVLAQLPLDPLLGRMVLLSVLMKGVEIGMSIAAVLSVPSIFLSSNVRDDGDGKQADRRGPSDNNFSKTSDILAAVRAFLEWEKTVRQRNFELSRSYALQRGLSISSLQVALGVKDQIRSSLVSNRFLPRDYRPDAHEFNVNCERLGLHVALVCSAVPSLAHRINNRVLLTRTAQNAVIHPGSVNASGEGAQAAWYSYVQLMQTTNVFVRDSTAVSPIDIMLFGGSGVSDQWTGAMVLDHWIVAKGNIRDMEVFKKARSHLSHFLQLQSVLPDHQLLEAQSELLSQVISLIEEVRAPTEIV</sequence>
<evidence type="ECO:0000256" key="3">
    <source>
        <dbReference type="ARBA" id="ARBA00022806"/>
    </source>
</evidence>
<dbReference type="SUPFAM" id="SSF52540">
    <property type="entry name" value="P-loop containing nucleoside triphosphate hydrolases"/>
    <property type="match status" value="1"/>
</dbReference>
<accession>A0A5J4Z767</accession>
<dbReference type="InterPro" id="IPR001650">
    <property type="entry name" value="Helicase_C-like"/>
</dbReference>
<dbReference type="OrthoDB" id="5600252at2759"/>
<feature type="chain" id="PRO_5023893687" evidence="6">
    <location>
        <begin position="23"/>
        <end position="1374"/>
    </location>
</feature>
<dbReference type="SMART" id="SM00487">
    <property type="entry name" value="DEXDc"/>
    <property type="match status" value="1"/>
</dbReference>
<evidence type="ECO:0000313" key="9">
    <source>
        <dbReference type="EMBL" id="KAA8499058.1"/>
    </source>
</evidence>
<feature type="domain" description="Helicase C-terminal" evidence="8">
    <location>
        <begin position="831"/>
        <end position="1007"/>
    </location>
</feature>
<keyword evidence="3 9" id="KW-0347">Helicase</keyword>